<dbReference type="Pfam" id="PF01872">
    <property type="entry name" value="RibD_C"/>
    <property type="match status" value="1"/>
</dbReference>
<dbReference type="PANTHER" id="PTHR38011">
    <property type="entry name" value="DIHYDROFOLATE REDUCTASE FAMILY PROTEIN (AFU_ORTHOLOGUE AFUA_8G06820)"/>
    <property type="match status" value="1"/>
</dbReference>
<dbReference type="SUPFAM" id="SSF53597">
    <property type="entry name" value="Dihydrofolate reductase-like"/>
    <property type="match status" value="1"/>
</dbReference>
<evidence type="ECO:0000256" key="12">
    <source>
        <dbReference type="ARBA" id="ARBA00049861"/>
    </source>
</evidence>
<feature type="binding site" evidence="16">
    <location>
        <position position="273"/>
    </location>
    <ligand>
        <name>substrate</name>
    </ligand>
</feature>
<comment type="pathway">
    <text evidence="2 14">Cofactor biosynthesis; riboflavin biosynthesis; 5-amino-6-(D-ribitylamino)uracil from GTP: step 2/4.</text>
</comment>
<evidence type="ECO:0000256" key="14">
    <source>
        <dbReference type="PIRNR" id="PIRNR006769"/>
    </source>
</evidence>
<feature type="binding site" evidence="16">
    <location>
        <position position="173"/>
    </location>
    <ligand>
        <name>NADP(+)</name>
        <dbReference type="ChEBI" id="CHEBI:58349"/>
    </ligand>
</feature>
<dbReference type="EC" id="3.5.4.26" evidence="14"/>
<dbReference type="InterPro" id="IPR024072">
    <property type="entry name" value="DHFR-like_dom_sf"/>
</dbReference>
<keyword evidence="6 14" id="KW-0686">Riboflavin biosynthesis</keyword>
<dbReference type="EMBL" id="AP025523">
    <property type="protein sequence ID" value="BDE05943.1"/>
    <property type="molecule type" value="Genomic_DNA"/>
</dbReference>
<dbReference type="Proteomes" id="UP001317532">
    <property type="component" value="Chromosome"/>
</dbReference>
<feature type="binding site" evidence="16">
    <location>
        <position position="177"/>
    </location>
    <ligand>
        <name>substrate</name>
    </ligand>
</feature>
<keyword evidence="11" id="KW-0511">Multifunctional enzyme</keyword>
<dbReference type="NCBIfam" id="TIGR00326">
    <property type="entry name" value="eubact_ribD"/>
    <property type="match status" value="1"/>
</dbReference>
<keyword evidence="7 14" id="KW-0479">Metal-binding</keyword>
<feature type="region of interest" description="Disordered" evidence="18">
    <location>
        <begin position="1"/>
        <end position="22"/>
    </location>
</feature>
<dbReference type="InterPro" id="IPR002125">
    <property type="entry name" value="CMP_dCMP_dom"/>
</dbReference>
<dbReference type="CDD" id="cd01284">
    <property type="entry name" value="Riboflavin_deaminase-reductase"/>
    <property type="match status" value="1"/>
</dbReference>
<evidence type="ECO:0000256" key="1">
    <source>
        <dbReference type="ARBA" id="ARBA00002151"/>
    </source>
</evidence>
<comment type="similarity">
    <text evidence="5 14">In the C-terminal section; belongs to the HTP reductase family.</text>
</comment>
<name>A0AAN1XUZ4_UNVUL</name>
<feature type="active site" description="Proton donor" evidence="15">
    <location>
        <position position="23"/>
    </location>
</feature>
<dbReference type="KEGG" id="vab:WPS_12190"/>
<dbReference type="GO" id="GO:0008835">
    <property type="term" value="F:diaminohydroxyphosphoribosylaminopyrimidine deaminase activity"/>
    <property type="evidence" value="ECO:0007669"/>
    <property type="project" value="UniProtKB-EC"/>
</dbReference>
<comment type="catalytic activity">
    <reaction evidence="12 14">
        <text>5-amino-6-(5-phospho-D-ribitylamino)uracil + NADP(+) = 5-amino-6-(5-phospho-D-ribosylamino)uracil + NADPH + H(+)</text>
        <dbReference type="Rhea" id="RHEA:17845"/>
        <dbReference type="ChEBI" id="CHEBI:15378"/>
        <dbReference type="ChEBI" id="CHEBI:57783"/>
        <dbReference type="ChEBI" id="CHEBI:58349"/>
        <dbReference type="ChEBI" id="CHEBI:58421"/>
        <dbReference type="ChEBI" id="CHEBI:58453"/>
        <dbReference type="EC" id="1.1.1.193"/>
    </reaction>
</comment>
<gene>
    <name evidence="20" type="ORF">WPS_12190</name>
</gene>
<evidence type="ECO:0000256" key="4">
    <source>
        <dbReference type="ARBA" id="ARBA00005259"/>
    </source>
</evidence>
<comment type="cofactor">
    <cofactor evidence="14 17">
        <name>Zn(2+)</name>
        <dbReference type="ChEBI" id="CHEBI:29105"/>
    </cofactor>
    <text evidence="14 17">Binds 1 zinc ion.</text>
</comment>
<dbReference type="InterPro" id="IPR004794">
    <property type="entry name" value="Eubact_RibD"/>
</dbReference>
<feature type="binding site" evidence="16">
    <location>
        <position position="157"/>
    </location>
    <ligand>
        <name>substrate</name>
    </ligand>
</feature>
<comment type="catalytic activity">
    <reaction evidence="13 14">
        <text>2,5-diamino-6-hydroxy-4-(5-phosphoribosylamino)-pyrimidine + H2O + H(+) = 5-amino-6-(5-phospho-D-ribosylamino)uracil + NH4(+)</text>
        <dbReference type="Rhea" id="RHEA:21868"/>
        <dbReference type="ChEBI" id="CHEBI:15377"/>
        <dbReference type="ChEBI" id="CHEBI:15378"/>
        <dbReference type="ChEBI" id="CHEBI:28938"/>
        <dbReference type="ChEBI" id="CHEBI:58453"/>
        <dbReference type="ChEBI" id="CHEBI:58614"/>
        <dbReference type="EC" id="3.5.4.26"/>
    </reaction>
</comment>
<evidence type="ECO:0000256" key="16">
    <source>
        <dbReference type="PIRSR" id="PIRSR006769-2"/>
    </source>
</evidence>
<dbReference type="Gene3D" id="3.40.140.10">
    <property type="entry name" value="Cytidine Deaminase, domain 2"/>
    <property type="match status" value="1"/>
</dbReference>
<evidence type="ECO:0000259" key="19">
    <source>
        <dbReference type="PROSITE" id="PS51747"/>
    </source>
</evidence>
<dbReference type="PROSITE" id="PS51747">
    <property type="entry name" value="CYT_DCMP_DEAMINASES_2"/>
    <property type="match status" value="1"/>
</dbReference>
<dbReference type="GO" id="GO:0009231">
    <property type="term" value="P:riboflavin biosynthetic process"/>
    <property type="evidence" value="ECO:0007669"/>
    <property type="project" value="UniProtKB-KW"/>
</dbReference>
<evidence type="ECO:0000256" key="10">
    <source>
        <dbReference type="ARBA" id="ARBA00023002"/>
    </source>
</evidence>
<keyword evidence="14" id="KW-0378">Hydrolase</keyword>
<feature type="domain" description="CMP/dCMP-type deaminase" evidence="19">
    <location>
        <begin position="1"/>
        <end position="97"/>
    </location>
</feature>
<feature type="binding site" evidence="17">
    <location>
        <position position="58"/>
    </location>
    <ligand>
        <name>Zn(2+)</name>
        <dbReference type="ChEBI" id="CHEBI:29105"/>
        <note>catalytic</note>
    </ligand>
</feature>
<evidence type="ECO:0000256" key="8">
    <source>
        <dbReference type="ARBA" id="ARBA00022833"/>
    </source>
</evidence>
<evidence type="ECO:0000256" key="3">
    <source>
        <dbReference type="ARBA" id="ARBA00004910"/>
    </source>
</evidence>
<dbReference type="InterPro" id="IPR050765">
    <property type="entry name" value="Riboflavin_Biosynth_HTPR"/>
</dbReference>
<dbReference type="AlphaFoldDB" id="A0AAN1XUZ4"/>
<dbReference type="PROSITE" id="PS00903">
    <property type="entry name" value="CYT_DCMP_DEAMINASES_1"/>
    <property type="match status" value="1"/>
</dbReference>
<dbReference type="PANTHER" id="PTHR38011:SF7">
    <property type="entry name" value="2,5-DIAMINO-6-RIBOSYLAMINO-4(3H)-PYRIMIDINONE 5'-PHOSPHATE REDUCTASE"/>
    <property type="match status" value="1"/>
</dbReference>
<feature type="binding site" evidence="17">
    <location>
        <position position="21"/>
    </location>
    <ligand>
        <name>Zn(2+)</name>
        <dbReference type="ChEBI" id="CHEBI:29105"/>
        <note>catalytic</note>
    </ligand>
</feature>
<evidence type="ECO:0000256" key="17">
    <source>
        <dbReference type="PIRSR" id="PIRSR006769-3"/>
    </source>
</evidence>
<comment type="function">
    <text evidence="1 14">Converts 2,5-diamino-6-(ribosylamino)-4(3h)-pyrimidinone 5'-phosphate into 5-amino-6-(ribosylamino)-2,4(1h,3h)-pyrimidinedione 5'-phosphate.</text>
</comment>
<keyword evidence="9 14" id="KW-0521">NADP</keyword>
<comment type="similarity">
    <text evidence="4 14">In the N-terminal section; belongs to the cytidine and deoxycytidylate deaminase family.</text>
</comment>
<evidence type="ECO:0000256" key="15">
    <source>
        <dbReference type="PIRSR" id="PIRSR006769-1"/>
    </source>
</evidence>
<evidence type="ECO:0000256" key="11">
    <source>
        <dbReference type="ARBA" id="ARBA00023268"/>
    </source>
</evidence>
<reference evidence="20 21" key="1">
    <citation type="journal article" date="2022" name="ISME Commun">
        <title>Vulcanimicrobium alpinus gen. nov. sp. nov., the first cultivated representative of the candidate phylum 'Eremiobacterota', is a metabolically versatile aerobic anoxygenic phototroph.</title>
        <authorList>
            <person name="Yabe S."/>
            <person name="Muto K."/>
            <person name="Abe K."/>
            <person name="Yokota A."/>
            <person name="Staudigel H."/>
            <person name="Tebo B.M."/>
        </authorList>
    </citation>
    <scope>NUCLEOTIDE SEQUENCE [LARGE SCALE GENOMIC DNA]</scope>
    <source>
        <strain evidence="20 21">WC8-2</strain>
    </source>
</reference>
<dbReference type="GO" id="GO:0008703">
    <property type="term" value="F:5-amino-6-(5-phosphoribosylamino)uracil reductase activity"/>
    <property type="evidence" value="ECO:0007669"/>
    <property type="project" value="UniProtKB-EC"/>
</dbReference>
<dbReference type="InterPro" id="IPR016192">
    <property type="entry name" value="APOBEC/CMP_deaminase_Zn-bd"/>
</dbReference>
<dbReference type="InterPro" id="IPR016193">
    <property type="entry name" value="Cytidine_deaminase-like"/>
</dbReference>
<accession>A0AAN1XUZ4</accession>
<dbReference type="GO" id="GO:0008270">
    <property type="term" value="F:zinc ion binding"/>
    <property type="evidence" value="ECO:0007669"/>
    <property type="project" value="InterPro"/>
</dbReference>
<sequence>MIVRDGVTLGEGGHRRRGEAHAEVEALRDAQARGNDVRGATAYVSLEPCSHHGRTPPCAEALIAAGIARVAIGALDPNPHTAAGGVQRLRDSGIDTVVYDTPEALALIERFAWTIVHDRPYVTLKMAMSLDGCVASRPGTQQWLTGPAARERVRELRAEHDAVMVGAGTIRVDDPQLTVRPHITRRKPYARVVLCETAPIPSSAAVLATPPDAPQDAYARTIVLAPAGARAEFAPLAERADLVFVGGDGDRTIDLTAALRALREREVSSVLCEGGPTLAGRLLAGGLVQRIVWLIAPTFLRGETAVPVLAGADLAGRDGWRFDRIERLGDDMLLSADLTACSPA</sequence>
<keyword evidence="8 14" id="KW-0862">Zinc</keyword>
<evidence type="ECO:0000313" key="21">
    <source>
        <dbReference type="Proteomes" id="UP001317532"/>
    </source>
</evidence>
<evidence type="ECO:0000256" key="2">
    <source>
        <dbReference type="ARBA" id="ARBA00004882"/>
    </source>
</evidence>
<keyword evidence="10 14" id="KW-0560">Oxidoreductase</keyword>
<evidence type="ECO:0000256" key="18">
    <source>
        <dbReference type="SAM" id="MobiDB-lite"/>
    </source>
</evidence>
<protein>
    <recommendedName>
        <fullName evidence="14">Riboflavin biosynthesis protein RibD</fullName>
    </recommendedName>
    <domain>
        <recommendedName>
            <fullName evidence="14">Diaminohydroxyphosphoribosylaminopyrimidine deaminase</fullName>
            <shortName evidence="14">DRAP deaminase</shortName>
            <ecNumber evidence="14">3.5.4.26</ecNumber>
        </recommendedName>
        <alternativeName>
            <fullName evidence="14">Riboflavin-specific deaminase</fullName>
        </alternativeName>
    </domain>
    <domain>
        <recommendedName>
            <fullName evidence="14">5-amino-6-(5-phosphoribosylamino)uracil reductase</fullName>
            <ecNumber evidence="14">1.1.1.193</ecNumber>
        </recommendedName>
        <alternativeName>
            <fullName evidence="14">HTP reductase</fullName>
        </alternativeName>
    </domain>
</protein>
<keyword evidence="21" id="KW-1185">Reference proteome</keyword>
<dbReference type="PIRSF" id="PIRSF006769">
    <property type="entry name" value="RibD"/>
    <property type="match status" value="1"/>
</dbReference>
<dbReference type="EC" id="1.1.1.193" evidence="14"/>
<feature type="binding site" evidence="17">
    <location>
        <position position="49"/>
    </location>
    <ligand>
        <name>Zn(2+)</name>
        <dbReference type="ChEBI" id="CHEBI:29105"/>
        <note>catalytic</note>
    </ligand>
</feature>
<proteinExistence type="inferred from homology"/>
<dbReference type="Pfam" id="PF00383">
    <property type="entry name" value="dCMP_cyt_deam_1"/>
    <property type="match status" value="1"/>
</dbReference>
<feature type="binding site" evidence="16">
    <location>
        <position position="127"/>
    </location>
    <ligand>
        <name>NADP(+)</name>
        <dbReference type="ChEBI" id="CHEBI:58349"/>
    </ligand>
</feature>
<feature type="binding site" evidence="16">
    <location>
        <position position="180"/>
    </location>
    <ligand>
        <name>substrate</name>
    </ligand>
</feature>
<evidence type="ECO:0000256" key="9">
    <source>
        <dbReference type="ARBA" id="ARBA00022857"/>
    </source>
</evidence>
<dbReference type="SUPFAM" id="SSF53927">
    <property type="entry name" value="Cytidine deaminase-like"/>
    <property type="match status" value="1"/>
</dbReference>
<evidence type="ECO:0000313" key="20">
    <source>
        <dbReference type="EMBL" id="BDE05943.1"/>
    </source>
</evidence>
<comment type="pathway">
    <text evidence="3 14">Cofactor biosynthesis; riboflavin biosynthesis; 5-amino-6-(D-ribitylamino)uracil from GTP: step 3/4.</text>
</comment>
<dbReference type="Gene3D" id="3.40.430.10">
    <property type="entry name" value="Dihydrofolate Reductase, subunit A"/>
    <property type="match status" value="1"/>
</dbReference>
<evidence type="ECO:0000256" key="7">
    <source>
        <dbReference type="ARBA" id="ARBA00022723"/>
    </source>
</evidence>
<evidence type="ECO:0000256" key="6">
    <source>
        <dbReference type="ARBA" id="ARBA00022619"/>
    </source>
</evidence>
<evidence type="ECO:0000256" key="5">
    <source>
        <dbReference type="ARBA" id="ARBA00007417"/>
    </source>
</evidence>
<feature type="binding site" evidence="16">
    <location>
        <position position="143"/>
    </location>
    <ligand>
        <name>NADP(+)</name>
        <dbReference type="ChEBI" id="CHEBI:58349"/>
    </ligand>
</feature>
<organism evidence="20 21">
    <name type="scientific">Vulcanimicrobium alpinum</name>
    <dbReference type="NCBI Taxonomy" id="3016050"/>
    <lineage>
        <taxon>Bacteria</taxon>
        <taxon>Bacillati</taxon>
        <taxon>Vulcanimicrobiota</taxon>
        <taxon>Vulcanimicrobiia</taxon>
        <taxon>Vulcanimicrobiales</taxon>
        <taxon>Vulcanimicrobiaceae</taxon>
        <taxon>Vulcanimicrobium</taxon>
    </lineage>
</organism>
<evidence type="ECO:0000256" key="13">
    <source>
        <dbReference type="ARBA" id="ARBA00049886"/>
    </source>
</evidence>
<feature type="binding site" evidence="16">
    <location>
        <position position="169"/>
    </location>
    <ligand>
        <name>NADP(+)</name>
        <dbReference type="ChEBI" id="CHEBI:58349"/>
    </ligand>
</feature>
<dbReference type="InterPro" id="IPR002734">
    <property type="entry name" value="RibDG_C"/>
</dbReference>